<dbReference type="PROSITE" id="PS50931">
    <property type="entry name" value="HTH_LYSR"/>
    <property type="match status" value="1"/>
</dbReference>
<dbReference type="STRING" id="435.A0U92_05460"/>
<gene>
    <name evidence="6" type="ORF">A0U92_05460</name>
</gene>
<dbReference type="AlphaFoldDB" id="A0A1U9KEU8"/>
<dbReference type="Gene3D" id="1.10.10.10">
    <property type="entry name" value="Winged helix-like DNA-binding domain superfamily/Winged helix DNA-binding domain"/>
    <property type="match status" value="1"/>
</dbReference>
<dbReference type="OrthoDB" id="9812435at2"/>
<dbReference type="RefSeq" id="WP_077812354.1">
    <property type="nucleotide sequence ID" value="NZ_CP014692.1"/>
</dbReference>
<dbReference type="Gene3D" id="3.40.190.290">
    <property type="match status" value="1"/>
</dbReference>
<dbReference type="GO" id="GO:0003700">
    <property type="term" value="F:DNA-binding transcription factor activity"/>
    <property type="evidence" value="ECO:0007669"/>
    <property type="project" value="InterPro"/>
</dbReference>
<evidence type="ECO:0000313" key="6">
    <source>
        <dbReference type="EMBL" id="AQS84312.1"/>
    </source>
</evidence>
<dbReference type="GO" id="GO:0043565">
    <property type="term" value="F:sequence-specific DNA binding"/>
    <property type="evidence" value="ECO:0007669"/>
    <property type="project" value="TreeGrafter"/>
</dbReference>
<evidence type="ECO:0000259" key="5">
    <source>
        <dbReference type="PROSITE" id="PS50931"/>
    </source>
</evidence>
<dbReference type="SUPFAM" id="SSF53850">
    <property type="entry name" value="Periplasmic binding protein-like II"/>
    <property type="match status" value="1"/>
</dbReference>
<dbReference type="PRINTS" id="PR00039">
    <property type="entry name" value="HTHLYSR"/>
</dbReference>
<dbReference type="FunFam" id="1.10.10.10:FF:000001">
    <property type="entry name" value="LysR family transcriptional regulator"/>
    <property type="match status" value="1"/>
</dbReference>
<dbReference type="Pfam" id="PF00126">
    <property type="entry name" value="HTH_1"/>
    <property type="match status" value="1"/>
</dbReference>
<evidence type="ECO:0000256" key="2">
    <source>
        <dbReference type="ARBA" id="ARBA00023015"/>
    </source>
</evidence>
<dbReference type="Pfam" id="PF03466">
    <property type="entry name" value="LysR_substrate"/>
    <property type="match status" value="1"/>
</dbReference>
<evidence type="ECO:0000313" key="7">
    <source>
        <dbReference type="Proteomes" id="UP000188937"/>
    </source>
</evidence>
<dbReference type="InterPro" id="IPR058163">
    <property type="entry name" value="LysR-type_TF_proteobact-type"/>
</dbReference>
<dbReference type="PANTHER" id="PTHR30537">
    <property type="entry name" value="HTH-TYPE TRANSCRIPTIONAL REGULATOR"/>
    <property type="match status" value="1"/>
</dbReference>
<feature type="domain" description="HTH lysR-type" evidence="5">
    <location>
        <begin position="3"/>
        <end position="60"/>
    </location>
</feature>
<evidence type="ECO:0000256" key="3">
    <source>
        <dbReference type="ARBA" id="ARBA00023125"/>
    </source>
</evidence>
<dbReference type="SUPFAM" id="SSF46785">
    <property type="entry name" value="Winged helix' DNA-binding domain"/>
    <property type="match status" value="1"/>
</dbReference>
<keyword evidence="3" id="KW-0238">DNA-binding</keyword>
<proteinExistence type="inferred from homology"/>
<dbReference type="InterPro" id="IPR000847">
    <property type="entry name" value="LysR_HTH_N"/>
</dbReference>
<accession>A0A1U9KEU8</accession>
<dbReference type="PANTHER" id="PTHR30537:SF5">
    <property type="entry name" value="HTH-TYPE TRANSCRIPTIONAL ACTIVATOR TTDR-RELATED"/>
    <property type="match status" value="1"/>
</dbReference>
<organism evidence="6 7">
    <name type="scientific">Acetobacter aceti</name>
    <dbReference type="NCBI Taxonomy" id="435"/>
    <lineage>
        <taxon>Bacteria</taxon>
        <taxon>Pseudomonadati</taxon>
        <taxon>Pseudomonadota</taxon>
        <taxon>Alphaproteobacteria</taxon>
        <taxon>Acetobacterales</taxon>
        <taxon>Acetobacteraceae</taxon>
        <taxon>Acetobacter</taxon>
        <taxon>Acetobacter subgen. Acetobacter</taxon>
    </lineage>
</organism>
<name>A0A1U9KEU8_ACEAC</name>
<keyword evidence="7" id="KW-1185">Reference proteome</keyword>
<reference evidence="6 7" key="1">
    <citation type="submission" date="2016-03" db="EMBL/GenBank/DDBJ databases">
        <title>Acetic acid bacteria sequencing.</title>
        <authorList>
            <person name="Brandt J."/>
            <person name="Jakob F."/>
            <person name="Vogel R.F."/>
        </authorList>
    </citation>
    <scope>NUCLEOTIDE SEQUENCE [LARGE SCALE GENOMIC DNA]</scope>
    <source>
        <strain evidence="6 7">TMW2.1153</strain>
    </source>
</reference>
<dbReference type="EMBL" id="CP014692">
    <property type="protein sequence ID" value="AQS84312.1"/>
    <property type="molecule type" value="Genomic_DNA"/>
</dbReference>
<dbReference type="GO" id="GO:0006351">
    <property type="term" value="P:DNA-templated transcription"/>
    <property type="evidence" value="ECO:0007669"/>
    <property type="project" value="TreeGrafter"/>
</dbReference>
<protein>
    <submittedName>
        <fullName evidence="6">LysR family transcriptional regulator</fullName>
    </submittedName>
</protein>
<comment type="similarity">
    <text evidence="1">Belongs to the LysR transcriptional regulatory family.</text>
</comment>
<dbReference type="InterPro" id="IPR005119">
    <property type="entry name" value="LysR_subst-bd"/>
</dbReference>
<evidence type="ECO:0000256" key="1">
    <source>
        <dbReference type="ARBA" id="ARBA00009437"/>
    </source>
</evidence>
<dbReference type="InterPro" id="IPR036390">
    <property type="entry name" value="WH_DNA-bd_sf"/>
</dbReference>
<dbReference type="Proteomes" id="UP000188937">
    <property type="component" value="Chromosome"/>
</dbReference>
<dbReference type="KEGG" id="aace:A0U92_05460"/>
<keyword evidence="2" id="KW-0805">Transcription regulation</keyword>
<dbReference type="CDD" id="cd08422">
    <property type="entry name" value="PBP2_CrgA_like"/>
    <property type="match status" value="1"/>
</dbReference>
<evidence type="ECO:0000256" key="4">
    <source>
        <dbReference type="ARBA" id="ARBA00023163"/>
    </source>
</evidence>
<sequence>MLDRVTSMQVFVRVVSQGSFAAAARTLSLSQTMVTRHIVALEERLGVTLFQRSTRRLSLTEAGQRYLAGCQRVLGDLDEMEHEVAAEGREPRGRLRLNAPVSFAIRYLGPVLPAFSRRYPKVSVELGLDDGLVDLIAQGWDLTLRIRRMEASSLKARKLASIRYVVCAAPSYLNRYGAPKTVAELETHMCLGYTLSEAVGVGRWSFGRDGEVTVPVSGPLSANNGDVLTQAALAGMGIIYQPLFIVAEAVRRGDLKVLDLGMPLLEGPELQAVYAPGLTVPLKTRVMIDYLVECFGERPPWEL</sequence>
<keyword evidence="4" id="KW-0804">Transcription</keyword>
<dbReference type="InterPro" id="IPR036388">
    <property type="entry name" value="WH-like_DNA-bd_sf"/>
</dbReference>